<dbReference type="InterPro" id="IPR012296">
    <property type="entry name" value="Nuclease_put_TT1808"/>
</dbReference>
<dbReference type="GO" id="GO:0004519">
    <property type="term" value="F:endonuclease activity"/>
    <property type="evidence" value="ECO:0007669"/>
    <property type="project" value="UniProtKB-KW"/>
</dbReference>
<comment type="caution">
    <text evidence="6">The sequence shown here is derived from an EMBL/GenBank/DDBJ whole genome shotgun (WGS) entry which is preliminary data.</text>
</comment>
<dbReference type="GO" id="GO:0016491">
    <property type="term" value="F:oxidoreductase activity"/>
    <property type="evidence" value="ECO:0007669"/>
    <property type="project" value="UniProtKB-KW"/>
</dbReference>
<reference evidence="7" key="1">
    <citation type="submission" date="2016-11" db="EMBL/GenBank/DDBJ databases">
        <authorList>
            <person name="Jaros S."/>
            <person name="Januszkiewicz K."/>
            <person name="Wedrychowicz H."/>
        </authorList>
    </citation>
    <scope>NUCLEOTIDE SEQUENCE [LARGE SCALE GENOMIC DNA]</scope>
    <source>
        <strain evidence="7">CGMCC 4.3555</strain>
    </source>
</reference>
<keyword evidence="3" id="KW-0786">Thiamine pyrophosphate</keyword>
<dbReference type="CDD" id="cd06260">
    <property type="entry name" value="DUF820-like"/>
    <property type="match status" value="1"/>
</dbReference>
<dbReference type="Pfam" id="PF02780">
    <property type="entry name" value="Transketolase_C"/>
    <property type="match status" value="1"/>
</dbReference>
<name>A0A9X8QQH2_9ACTN</name>
<evidence type="ECO:0000256" key="3">
    <source>
        <dbReference type="ARBA" id="ARBA00023052"/>
    </source>
</evidence>
<feature type="domain" description="Putative restriction endonuclease" evidence="5">
    <location>
        <begin position="18"/>
        <end position="145"/>
    </location>
</feature>
<organism evidence="6 7">
    <name type="scientific">Streptomyces yunnanensis</name>
    <dbReference type="NCBI Taxonomy" id="156453"/>
    <lineage>
        <taxon>Bacteria</taxon>
        <taxon>Bacillati</taxon>
        <taxon>Actinomycetota</taxon>
        <taxon>Actinomycetes</taxon>
        <taxon>Kitasatosporales</taxon>
        <taxon>Streptomycetaceae</taxon>
        <taxon>Streptomyces</taxon>
    </lineage>
</organism>
<dbReference type="Gene3D" id="3.40.50.920">
    <property type="match status" value="1"/>
</dbReference>
<dbReference type="PANTHER" id="PTHR43257">
    <property type="entry name" value="PYRUVATE DEHYDROGENASE E1 COMPONENT BETA SUBUNIT"/>
    <property type="match status" value="1"/>
</dbReference>
<dbReference type="SUPFAM" id="SSF52922">
    <property type="entry name" value="TK C-terminal domain-like"/>
    <property type="match status" value="1"/>
</dbReference>
<dbReference type="AlphaFoldDB" id="A0A9X8QQH2"/>
<protein>
    <submittedName>
        <fullName evidence="6">Restriction endonuclease</fullName>
    </submittedName>
</protein>
<comment type="cofactor">
    <cofactor evidence="1">
        <name>thiamine diphosphate</name>
        <dbReference type="ChEBI" id="CHEBI:58937"/>
    </cofactor>
</comment>
<proteinExistence type="predicted"/>
<dbReference type="Proteomes" id="UP000184388">
    <property type="component" value="Unassembled WGS sequence"/>
</dbReference>
<dbReference type="InterPro" id="IPR008538">
    <property type="entry name" value="Uma2"/>
</dbReference>
<evidence type="ECO:0000259" key="4">
    <source>
        <dbReference type="Pfam" id="PF02780"/>
    </source>
</evidence>
<dbReference type="InterPro" id="IPR009014">
    <property type="entry name" value="Transketo_C/PFOR_II"/>
</dbReference>
<dbReference type="Gene3D" id="3.90.1570.10">
    <property type="entry name" value="tt1808, chain A"/>
    <property type="match status" value="1"/>
</dbReference>
<sequence length="325" mass="35081">MTAEMMAPAWMHTQISAEQYDSWSEEQCAGTEVVDGMVIVGPCASKRHNRLARILADALDAAAGPDWNADTDFDVRLQDVPLTNRRPDVVVYRAETIDLTPTRPEHVLLVAEVVSPGSETTDRIVKVDQYAKAGIPFYWRVEQAATGVPIVYTYVLDPATNAYRDGEIFKGRIARAGDDITIVAASLMVHEAERAAEVLAGHGVSAEVVDVRSIRPLDDEMICESVAKTGHLVVADTSWARYGFSAEVAAVVAENVPQALRAPVRRVTPAGLPGAGVLAAGERVQPRRRDDHPGLPGNAALRVGLRAGDRGRDGRLHRPLLIGAC</sequence>
<evidence type="ECO:0000259" key="5">
    <source>
        <dbReference type="Pfam" id="PF05685"/>
    </source>
</evidence>
<keyword evidence="2" id="KW-0560">Oxidoreductase</keyword>
<dbReference type="Pfam" id="PF05685">
    <property type="entry name" value="Uma2"/>
    <property type="match status" value="1"/>
</dbReference>
<accession>A0A9X8QQH2</accession>
<dbReference type="InterPro" id="IPR033248">
    <property type="entry name" value="Transketolase_C"/>
</dbReference>
<keyword evidence="6" id="KW-0255">Endonuclease</keyword>
<evidence type="ECO:0000313" key="7">
    <source>
        <dbReference type="Proteomes" id="UP000184388"/>
    </source>
</evidence>
<feature type="domain" description="Transketolase C-terminal" evidence="4">
    <location>
        <begin position="170"/>
        <end position="270"/>
    </location>
</feature>
<dbReference type="SUPFAM" id="SSF52980">
    <property type="entry name" value="Restriction endonuclease-like"/>
    <property type="match status" value="1"/>
</dbReference>
<keyword evidence="6" id="KW-0378">Hydrolase</keyword>
<dbReference type="EMBL" id="FRBK01000003">
    <property type="protein sequence ID" value="SHL28650.1"/>
    <property type="molecule type" value="Genomic_DNA"/>
</dbReference>
<dbReference type="InterPro" id="IPR011335">
    <property type="entry name" value="Restrct_endonuc-II-like"/>
</dbReference>
<gene>
    <name evidence="6" type="ORF">SAMN05216268_103475</name>
</gene>
<evidence type="ECO:0000256" key="2">
    <source>
        <dbReference type="ARBA" id="ARBA00023002"/>
    </source>
</evidence>
<dbReference type="PANTHER" id="PTHR43257:SF2">
    <property type="entry name" value="PYRUVATE DEHYDROGENASE E1 COMPONENT SUBUNIT BETA"/>
    <property type="match status" value="1"/>
</dbReference>
<keyword evidence="6" id="KW-0540">Nuclease</keyword>
<evidence type="ECO:0000256" key="1">
    <source>
        <dbReference type="ARBA" id="ARBA00001964"/>
    </source>
</evidence>
<evidence type="ECO:0000313" key="6">
    <source>
        <dbReference type="EMBL" id="SHL28650.1"/>
    </source>
</evidence>